<dbReference type="EMBL" id="CM045764">
    <property type="protein sequence ID" value="KAI8005813.1"/>
    <property type="molecule type" value="Genomic_DNA"/>
</dbReference>
<proteinExistence type="predicted"/>
<reference evidence="1 2" key="1">
    <citation type="journal article" date="2022" name="Plant J.">
        <title>Chromosome-level genome of Camellia lanceoleosa provides a valuable resource for understanding genome evolution and self-incompatibility.</title>
        <authorList>
            <person name="Gong W."/>
            <person name="Xiao S."/>
            <person name="Wang L."/>
            <person name="Liao Z."/>
            <person name="Chang Y."/>
            <person name="Mo W."/>
            <person name="Hu G."/>
            <person name="Li W."/>
            <person name="Zhao G."/>
            <person name="Zhu H."/>
            <person name="Hu X."/>
            <person name="Ji K."/>
            <person name="Xiang X."/>
            <person name="Song Q."/>
            <person name="Yuan D."/>
            <person name="Jin S."/>
            <person name="Zhang L."/>
        </authorList>
    </citation>
    <scope>NUCLEOTIDE SEQUENCE [LARGE SCALE GENOMIC DNA]</scope>
    <source>
        <strain evidence="1">SQ_2022a</strain>
    </source>
</reference>
<sequence length="345" mass="40688">MEFREWLHHPSRTFNGMWEVNPENQKIIGLGRGFLQLIHGVIIYLIALHEQNDFNGNLLQNMRISRKNVVSGSYWDLEFRINRPPNLSLIKGIVADVQHLRSMVYLAAKRFSLKDCPALCLFLNQFYGFEESHFSDDLSSLSYVKKIAYFNYSHPLFFNDVNMAHFIYKVYEVRKRNVSEFNRLIRLNDSIPIANMTGWLARIPVKLNMWPCHDMQSPLRQVLYYRQGQHPYAFRNYFNCSNEVVTYLRSVCEHGRDVNTKESSGRILKELHQVLPDALSKIHFLLHVKFSDYICRKHFNANNIVDLMTNDHFGYKGSFESIVQITSSWHVKPSFDDKKRKTLLR</sequence>
<name>A0ACC0GYV7_9ERIC</name>
<keyword evidence="2" id="KW-1185">Reference proteome</keyword>
<accession>A0ACC0GYV7</accession>
<gene>
    <name evidence="1" type="ORF">LOK49_LG07G00176</name>
</gene>
<comment type="caution">
    <text evidence="1">The sequence shown here is derived from an EMBL/GenBank/DDBJ whole genome shotgun (WGS) entry which is preliminary data.</text>
</comment>
<protein>
    <submittedName>
        <fullName evidence="1">Uncharacterized protein</fullName>
    </submittedName>
</protein>
<dbReference type="Proteomes" id="UP001060215">
    <property type="component" value="Chromosome 7"/>
</dbReference>
<evidence type="ECO:0000313" key="2">
    <source>
        <dbReference type="Proteomes" id="UP001060215"/>
    </source>
</evidence>
<evidence type="ECO:0000313" key="1">
    <source>
        <dbReference type="EMBL" id="KAI8005813.1"/>
    </source>
</evidence>
<organism evidence="1 2">
    <name type="scientific">Camellia lanceoleosa</name>
    <dbReference type="NCBI Taxonomy" id="1840588"/>
    <lineage>
        <taxon>Eukaryota</taxon>
        <taxon>Viridiplantae</taxon>
        <taxon>Streptophyta</taxon>
        <taxon>Embryophyta</taxon>
        <taxon>Tracheophyta</taxon>
        <taxon>Spermatophyta</taxon>
        <taxon>Magnoliopsida</taxon>
        <taxon>eudicotyledons</taxon>
        <taxon>Gunneridae</taxon>
        <taxon>Pentapetalae</taxon>
        <taxon>asterids</taxon>
        <taxon>Ericales</taxon>
        <taxon>Theaceae</taxon>
        <taxon>Camellia</taxon>
    </lineage>
</organism>